<dbReference type="AlphaFoldDB" id="A0A0L0QPW7"/>
<dbReference type="InterPro" id="IPR004435">
    <property type="entry name" value="MobB_dom"/>
</dbReference>
<accession>A0A0L0QPW7</accession>
<dbReference type="PANTHER" id="PTHR40072">
    <property type="entry name" value="MOLYBDOPTERIN-GUANINE DINUCLEOTIDE BIOSYNTHESIS ADAPTER PROTEIN-RELATED"/>
    <property type="match status" value="1"/>
</dbReference>
<comment type="caution">
    <text evidence="2">The sequence shown here is derived from an EMBL/GenBank/DDBJ whole genome shotgun (WGS) entry which is preliminary data.</text>
</comment>
<evidence type="ECO:0000313" key="2">
    <source>
        <dbReference type="EMBL" id="KNE20665.1"/>
    </source>
</evidence>
<dbReference type="OrthoDB" id="9786803at2"/>
<evidence type="ECO:0000259" key="1">
    <source>
        <dbReference type="Pfam" id="PF03205"/>
    </source>
</evidence>
<evidence type="ECO:0000313" key="3">
    <source>
        <dbReference type="Proteomes" id="UP000036780"/>
    </source>
</evidence>
<protein>
    <recommendedName>
        <fullName evidence="1">Molybdopterin-guanine dinucleotide biosynthesis protein B (MobB) domain-containing protein</fullName>
    </recommendedName>
</protein>
<reference evidence="3" key="1">
    <citation type="submission" date="2015-07" db="EMBL/GenBank/DDBJ databases">
        <title>Fjat-10053 dsm26.</title>
        <authorList>
            <person name="Liu B."/>
            <person name="Wang J."/>
            <person name="Zhu Y."/>
            <person name="Liu G."/>
            <person name="Chen Q."/>
            <person name="Chen Z."/>
            <person name="Lan J."/>
            <person name="Che J."/>
            <person name="Ge C."/>
            <person name="Shi H."/>
            <person name="Pan Z."/>
            <person name="Liu X."/>
        </authorList>
    </citation>
    <scope>NUCLEOTIDE SEQUENCE [LARGE SCALE GENOMIC DNA]</scope>
    <source>
        <strain evidence="3">DSM 26</strain>
    </source>
</reference>
<keyword evidence="3" id="KW-1185">Reference proteome</keyword>
<gene>
    <name evidence="2" type="ORF">AFK71_20185</name>
</gene>
<name>A0A0L0QPW7_VIRPA</name>
<dbReference type="EMBL" id="LGTO01000007">
    <property type="protein sequence ID" value="KNE20665.1"/>
    <property type="molecule type" value="Genomic_DNA"/>
</dbReference>
<proteinExistence type="predicted"/>
<organism evidence="2 3">
    <name type="scientific">Virgibacillus pantothenticus</name>
    <dbReference type="NCBI Taxonomy" id="1473"/>
    <lineage>
        <taxon>Bacteria</taxon>
        <taxon>Bacillati</taxon>
        <taxon>Bacillota</taxon>
        <taxon>Bacilli</taxon>
        <taxon>Bacillales</taxon>
        <taxon>Bacillaceae</taxon>
        <taxon>Virgibacillus</taxon>
    </lineage>
</organism>
<dbReference type="PATRIC" id="fig|1473.5.peg.2785"/>
<dbReference type="InterPro" id="IPR052539">
    <property type="entry name" value="MGD_biosynthesis_adapter"/>
</dbReference>
<dbReference type="SUPFAM" id="SSF52540">
    <property type="entry name" value="P-loop containing nucleoside triphosphate hydrolases"/>
    <property type="match status" value="1"/>
</dbReference>
<dbReference type="PANTHER" id="PTHR40072:SF1">
    <property type="entry name" value="MOLYBDOPTERIN-GUANINE DINUCLEOTIDE BIOSYNTHESIS ADAPTER PROTEIN"/>
    <property type="match status" value="1"/>
</dbReference>
<dbReference type="InterPro" id="IPR027417">
    <property type="entry name" value="P-loop_NTPase"/>
</dbReference>
<dbReference type="GO" id="GO:0005525">
    <property type="term" value="F:GTP binding"/>
    <property type="evidence" value="ECO:0007669"/>
    <property type="project" value="InterPro"/>
</dbReference>
<dbReference type="Proteomes" id="UP000036780">
    <property type="component" value="Unassembled WGS sequence"/>
</dbReference>
<dbReference type="Gene3D" id="3.40.50.300">
    <property type="entry name" value="P-loop containing nucleotide triphosphate hydrolases"/>
    <property type="match status" value="1"/>
</dbReference>
<feature type="domain" description="Molybdopterin-guanine dinucleotide biosynthesis protein B (MobB)" evidence="1">
    <location>
        <begin position="7"/>
        <end position="130"/>
    </location>
</feature>
<dbReference type="NCBIfam" id="TIGR00176">
    <property type="entry name" value="mobB"/>
    <property type="match status" value="1"/>
</dbReference>
<dbReference type="Pfam" id="PF03205">
    <property type="entry name" value="MobB"/>
    <property type="match status" value="1"/>
</dbReference>
<dbReference type="GO" id="GO:0006777">
    <property type="term" value="P:Mo-molybdopterin cofactor biosynthetic process"/>
    <property type="evidence" value="ECO:0007669"/>
    <property type="project" value="InterPro"/>
</dbReference>
<sequence>MATMKTLHVVGFKNSGKTTLVSRWISFLKERGFSVSAIKQHGHHGKHGSLKMPDENTDSMRFFQSGADMSIVSGGGAVQMMLNDTPDFERLKKLATIDQPDILLIEGFKEESGPKVVLVKNEADWDSLKQLQDIELVVGLKNKPISFPQIGSREEEQALNNWLWNWLGGDLS</sequence>